<accession>A0ACA9NY78</accession>
<comment type="caution">
    <text evidence="1">The sequence shown here is derived from an EMBL/GenBank/DDBJ whole genome shotgun (WGS) entry which is preliminary data.</text>
</comment>
<keyword evidence="2" id="KW-1185">Reference proteome</keyword>
<gene>
    <name evidence="1" type="ORF">ACOLOM_LOCUS9382</name>
</gene>
<name>A0ACA9NY78_9GLOM</name>
<dbReference type="Proteomes" id="UP000789525">
    <property type="component" value="Unassembled WGS sequence"/>
</dbReference>
<organism evidence="1 2">
    <name type="scientific">Acaulospora colombiana</name>
    <dbReference type="NCBI Taxonomy" id="27376"/>
    <lineage>
        <taxon>Eukaryota</taxon>
        <taxon>Fungi</taxon>
        <taxon>Fungi incertae sedis</taxon>
        <taxon>Mucoromycota</taxon>
        <taxon>Glomeromycotina</taxon>
        <taxon>Glomeromycetes</taxon>
        <taxon>Diversisporales</taxon>
        <taxon>Acaulosporaceae</taxon>
        <taxon>Acaulospora</taxon>
    </lineage>
</organism>
<sequence length="130" mass="15270">PHQRYPKSLEEKEINSFLNSKNKMNREKKFRIQEPPVISPTSSEEESSTFEASNVHNSLRIEKENQNETSMEYSVNIVSDIAYEDQVEDYKAMKNIDEQSARTLVYNEIKLLLLDITDVKLHTIYVDEDR</sequence>
<protein>
    <submittedName>
        <fullName evidence="1">3757_t:CDS:1</fullName>
    </submittedName>
</protein>
<feature type="non-terminal residue" evidence="1">
    <location>
        <position position="1"/>
    </location>
</feature>
<evidence type="ECO:0000313" key="1">
    <source>
        <dbReference type="EMBL" id="CAG8681995.1"/>
    </source>
</evidence>
<proteinExistence type="predicted"/>
<reference evidence="1" key="1">
    <citation type="submission" date="2021-06" db="EMBL/GenBank/DDBJ databases">
        <authorList>
            <person name="Kallberg Y."/>
            <person name="Tangrot J."/>
            <person name="Rosling A."/>
        </authorList>
    </citation>
    <scope>NUCLEOTIDE SEQUENCE</scope>
    <source>
        <strain evidence="1">CL356</strain>
    </source>
</reference>
<evidence type="ECO:0000313" key="2">
    <source>
        <dbReference type="Proteomes" id="UP000789525"/>
    </source>
</evidence>
<dbReference type="EMBL" id="CAJVPT010027048">
    <property type="protein sequence ID" value="CAG8681995.1"/>
    <property type="molecule type" value="Genomic_DNA"/>
</dbReference>